<organism evidence="3">
    <name type="scientific">Echinostoma caproni</name>
    <dbReference type="NCBI Taxonomy" id="27848"/>
    <lineage>
        <taxon>Eukaryota</taxon>
        <taxon>Metazoa</taxon>
        <taxon>Spiralia</taxon>
        <taxon>Lophotrochozoa</taxon>
        <taxon>Platyhelminthes</taxon>
        <taxon>Trematoda</taxon>
        <taxon>Digenea</taxon>
        <taxon>Plagiorchiida</taxon>
        <taxon>Echinostomata</taxon>
        <taxon>Echinostomatoidea</taxon>
        <taxon>Echinostomatidae</taxon>
        <taxon>Echinostoma</taxon>
    </lineage>
</organism>
<dbReference type="SUPFAM" id="SSF52540">
    <property type="entry name" value="P-loop containing nucleoside triphosphate hydrolases"/>
    <property type="match status" value="1"/>
</dbReference>
<dbReference type="WBParaSite" id="ECPE_0000691301-mRNA-1">
    <property type="protein sequence ID" value="ECPE_0000691301-mRNA-1"/>
    <property type="gene ID" value="ECPE_0000691301"/>
</dbReference>
<dbReference type="Gene3D" id="1.20.58.530">
    <property type="match status" value="1"/>
</dbReference>
<keyword evidence="1" id="KW-0547">Nucleotide-binding</keyword>
<proteinExistence type="predicted"/>
<dbReference type="GO" id="GO:0005524">
    <property type="term" value="F:ATP binding"/>
    <property type="evidence" value="ECO:0007669"/>
    <property type="project" value="UniProtKB-KW"/>
</dbReference>
<sequence length="265" mass="29105">LFLTDANEPNLFMTKLHRPEDREAARGYWIQLCHDADLLGFNMDDEWLTGGIARLLAIIYHLGCAGCVEDGFINGSQVEEEDLEDDDDGNTTTRGFMYMEPAHRAAYLLNCSVEQLSMAVFGSPDRGDCELSALDCLRGFVQGLYQTVVDTLVMIFNRCLSSRGITGSGNVPVVAQVLLFDPAGIQAPLAKTRNSSGATFPDLLMNYANDRIGKLFHDTTLGLDEARMQAESNRVPSSRDFKPLPLSYTADGDHLVPMTQPNGMG</sequence>
<evidence type="ECO:0000313" key="3">
    <source>
        <dbReference type="WBParaSite" id="ECPE_0000691301-mRNA-1"/>
    </source>
</evidence>
<evidence type="ECO:0000256" key="1">
    <source>
        <dbReference type="ARBA" id="ARBA00022741"/>
    </source>
</evidence>
<dbReference type="AlphaFoldDB" id="A0A183AIW4"/>
<dbReference type="Gene3D" id="1.10.10.820">
    <property type="match status" value="1"/>
</dbReference>
<evidence type="ECO:0000256" key="2">
    <source>
        <dbReference type="ARBA" id="ARBA00022840"/>
    </source>
</evidence>
<dbReference type="Gene3D" id="3.40.850.10">
    <property type="entry name" value="Kinesin motor domain"/>
    <property type="match status" value="1"/>
</dbReference>
<dbReference type="InterPro" id="IPR027417">
    <property type="entry name" value="P-loop_NTPase"/>
</dbReference>
<dbReference type="InterPro" id="IPR036961">
    <property type="entry name" value="Kinesin_motor_dom_sf"/>
</dbReference>
<accession>A0A183AIW4</accession>
<name>A0A183AIW4_9TREM</name>
<keyword evidence="2" id="KW-0067">ATP-binding</keyword>
<protein>
    <submittedName>
        <fullName evidence="3">SEC7 domain-containing protein</fullName>
    </submittedName>
</protein>
<reference evidence="3" key="1">
    <citation type="submission" date="2016-06" db="UniProtKB">
        <authorList>
            <consortium name="WormBaseParasite"/>
        </authorList>
    </citation>
    <scope>IDENTIFICATION</scope>
</reference>
<dbReference type="Gene3D" id="1.20.120.720">
    <property type="entry name" value="Myosin VI head, motor domain, U50 subdomain"/>
    <property type="match status" value="1"/>
</dbReference>